<accession>A0A540NH86</accession>
<proteinExistence type="predicted"/>
<sequence>MCSHYYTTNSLVIAYAEAIWPIGDQIDWIVTDDASEIIVLPPITRRRYGRRKEKRIPSCGEEKSTRKCSKCGSNGH</sequence>
<name>A0A540NH86_MALBA</name>
<gene>
    <name evidence="2" type="ORF">C1H46_003993</name>
</gene>
<organism evidence="2 3">
    <name type="scientific">Malus baccata</name>
    <name type="common">Siberian crab apple</name>
    <name type="synonym">Pyrus baccata</name>
    <dbReference type="NCBI Taxonomy" id="106549"/>
    <lineage>
        <taxon>Eukaryota</taxon>
        <taxon>Viridiplantae</taxon>
        <taxon>Streptophyta</taxon>
        <taxon>Embryophyta</taxon>
        <taxon>Tracheophyta</taxon>
        <taxon>Spermatophyta</taxon>
        <taxon>Magnoliopsida</taxon>
        <taxon>eudicotyledons</taxon>
        <taxon>Gunneridae</taxon>
        <taxon>Pentapetalae</taxon>
        <taxon>rosids</taxon>
        <taxon>fabids</taxon>
        <taxon>Rosales</taxon>
        <taxon>Rosaceae</taxon>
        <taxon>Amygdaloideae</taxon>
        <taxon>Maleae</taxon>
        <taxon>Malus</taxon>
    </lineage>
</organism>
<evidence type="ECO:0000313" key="2">
    <source>
        <dbReference type="EMBL" id="TQE10396.1"/>
    </source>
</evidence>
<comment type="caution">
    <text evidence="2">The sequence shown here is derived from an EMBL/GenBank/DDBJ whole genome shotgun (WGS) entry which is preliminary data.</text>
</comment>
<reference evidence="2 3" key="1">
    <citation type="journal article" date="2019" name="G3 (Bethesda)">
        <title>Sequencing of a Wild Apple (Malus baccata) Genome Unravels the Differences Between Cultivated and Wild Apple Species Regarding Disease Resistance and Cold Tolerance.</title>
        <authorList>
            <person name="Chen X."/>
        </authorList>
    </citation>
    <scope>NUCLEOTIDE SEQUENCE [LARGE SCALE GENOMIC DNA]</scope>
    <source>
        <strain evidence="3">cv. Shandingzi</strain>
        <tissue evidence="2">Leaves</tissue>
    </source>
</reference>
<keyword evidence="3" id="KW-1185">Reference proteome</keyword>
<dbReference type="AlphaFoldDB" id="A0A540NH86"/>
<evidence type="ECO:0000256" key="1">
    <source>
        <dbReference type="SAM" id="MobiDB-lite"/>
    </source>
</evidence>
<evidence type="ECO:0000313" key="3">
    <source>
        <dbReference type="Proteomes" id="UP000315295"/>
    </source>
</evidence>
<protein>
    <submittedName>
        <fullName evidence="2">Uncharacterized protein</fullName>
    </submittedName>
</protein>
<dbReference type="EMBL" id="VIEB01000042">
    <property type="protein sequence ID" value="TQE10396.1"/>
    <property type="molecule type" value="Genomic_DNA"/>
</dbReference>
<feature type="region of interest" description="Disordered" evidence="1">
    <location>
        <begin position="54"/>
        <end position="76"/>
    </location>
</feature>
<dbReference type="Proteomes" id="UP000315295">
    <property type="component" value="Unassembled WGS sequence"/>
</dbReference>